<protein>
    <submittedName>
        <fullName evidence="1">Uncharacterized protein</fullName>
    </submittedName>
</protein>
<evidence type="ECO:0000313" key="1">
    <source>
        <dbReference type="EMBL" id="GAI07874.1"/>
    </source>
</evidence>
<feature type="non-terminal residue" evidence="1">
    <location>
        <position position="1"/>
    </location>
</feature>
<proteinExistence type="predicted"/>
<organism evidence="1">
    <name type="scientific">marine sediment metagenome</name>
    <dbReference type="NCBI Taxonomy" id="412755"/>
    <lineage>
        <taxon>unclassified sequences</taxon>
        <taxon>metagenomes</taxon>
        <taxon>ecological metagenomes</taxon>
    </lineage>
</organism>
<comment type="caution">
    <text evidence="1">The sequence shown here is derived from an EMBL/GenBank/DDBJ whole genome shotgun (WGS) entry which is preliminary data.</text>
</comment>
<reference evidence="1" key="1">
    <citation type="journal article" date="2014" name="Front. Microbiol.">
        <title>High frequency of phylogenetically diverse reductive dehalogenase-homologous genes in deep subseafloor sedimentary metagenomes.</title>
        <authorList>
            <person name="Kawai M."/>
            <person name="Futagami T."/>
            <person name="Toyoda A."/>
            <person name="Takaki Y."/>
            <person name="Nishi S."/>
            <person name="Hori S."/>
            <person name="Arai W."/>
            <person name="Tsubouchi T."/>
            <person name="Morono Y."/>
            <person name="Uchiyama I."/>
            <person name="Ito T."/>
            <person name="Fujiyama A."/>
            <person name="Inagaki F."/>
            <person name="Takami H."/>
        </authorList>
    </citation>
    <scope>NUCLEOTIDE SEQUENCE</scope>
    <source>
        <strain evidence="1">Expedition CK06-06</strain>
    </source>
</reference>
<name>X1MNA9_9ZZZZ</name>
<sequence length="44" mass="4920">GGERYMETNKTGDETKSSWREISAMDACLHCGSGILWTDRALNE</sequence>
<dbReference type="AlphaFoldDB" id="X1MNA9"/>
<accession>X1MNA9</accession>
<gene>
    <name evidence="1" type="ORF">S06H3_12448</name>
</gene>
<dbReference type="EMBL" id="BARV01006091">
    <property type="protein sequence ID" value="GAI07874.1"/>
    <property type="molecule type" value="Genomic_DNA"/>
</dbReference>